<dbReference type="GO" id="GO:0034486">
    <property type="term" value="P:vacuolar transmembrane transport"/>
    <property type="evidence" value="ECO:0007669"/>
    <property type="project" value="UniProtKB-ARBA"/>
</dbReference>
<evidence type="ECO:0000313" key="10">
    <source>
        <dbReference type="Proteomes" id="UP000479691"/>
    </source>
</evidence>
<keyword evidence="2 7" id="KW-0812">Transmembrane</keyword>
<dbReference type="EMBL" id="JAABOE010000185">
    <property type="protein sequence ID" value="KAF3159443.1"/>
    <property type="molecule type" value="Genomic_DNA"/>
</dbReference>
<evidence type="ECO:0000256" key="5">
    <source>
        <dbReference type="ARBA" id="ARBA00038039"/>
    </source>
</evidence>
<feature type="transmembrane region" description="Helical" evidence="7">
    <location>
        <begin position="223"/>
        <end position="241"/>
    </location>
</feature>
<dbReference type="Proteomes" id="UP000614610">
    <property type="component" value="Unassembled WGS sequence"/>
</dbReference>
<protein>
    <submittedName>
        <fullName evidence="8">Uncharacterized protein</fullName>
    </submittedName>
</protein>
<dbReference type="InterPro" id="IPR006603">
    <property type="entry name" value="PQ-loop_rpt"/>
</dbReference>
<sequence length="293" mass="32880">MQLPLNEAFSGIFGSISLTSWMFLIVPQLWENFRNQSAEGLSTLFLIIWLLGDICNLTGALWAHLLPTVVALGIYFCLVDFIMLAQLIYYNHYRPKKHYRFSQNRRTDHAGPSLSDPLLPDAEAPRAIKHSGPQRRDSLSEAFSDSSSSKEVTRNAISVFLVVFVGTTGWFIAWKTGAWGLQGDNPDTEAAPLSALILGYASSFFYLTARLPQIYTNAKRQSCSGLSILFFILSTVGNLTYGASILSFSLERNYLLKNTPWLLGSFGTLVQDFVIFGQFVYYRRLQTGPRQES</sequence>
<evidence type="ECO:0000313" key="9">
    <source>
        <dbReference type="EMBL" id="KAF3197896.1"/>
    </source>
</evidence>
<dbReference type="FunFam" id="1.20.1280.290:FF:000012">
    <property type="entry name" value="Vacuolar membrane PQ loop repeat protein"/>
    <property type="match status" value="1"/>
</dbReference>
<dbReference type="SMART" id="SM00679">
    <property type="entry name" value="CTNS"/>
    <property type="match status" value="2"/>
</dbReference>
<organism evidence="8 10">
    <name type="scientific">Orbilia oligospora</name>
    <name type="common">Nematode-trapping fungus</name>
    <name type="synonym">Arthrobotrys oligospora</name>
    <dbReference type="NCBI Taxonomy" id="2813651"/>
    <lineage>
        <taxon>Eukaryota</taxon>
        <taxon>Fungi</taxon>
        <taxon>Dikarya</taxon>
        <taxon>Ascomycota</taxon>
        <taxon>Pezizomycotina</taxon>
        <taxon>Orbiliomycetes</taxon>
        <taxon>Orbiliales</taxon>
        <taxon>Orbiliaceae</taxon>
        <taxon>Orbilia</taxon>
    </lineage>
</organism>
<name>A0A7C8P7U3_ORBOL</name>
<feature type="transmembrane region" description="Helical" evidence="7">
    <location>
        <begin position="156"/>
        <end position="173"/>
    </location>
</feature>
<reference evidence="8 10" key="1">
    <citation type="submission" date="2019-06" db="EMBL/GenBank/DDBJ databases">
        <authorList>
            <person name="Palmer J.M."/>
        </authorList>
    </citation>
    <scope>NUCLEOTIDE SEQUENCE [LARGE SCALE GENOMIC DNA]</scope>
    <source>
        <strain evidence="9">TWF679</strain>
        <strain evidence="8 10">TWF788</strain>
    </source>
</reference>
<accession>A0A7C8P7U3</accession>
<keyword evidence="3 7" id="KW-1133">Transmembrane helix</keyword>
<dbReference type="EMBL" id="WIWT01000145">
    <property type="protein sequence ID" value="KAF3197896.1"/>
    <property type="molecule type" value="Genomic_DNA"/>
</dbReference>
<feature type="transmembrane region" description="Helical" evidence="7">
    <location>
        <begin position="193"/>
        <end position="211"/>
    </location>
</feature>
<dbReference type="OrthoDB" id="8048523at2759"/>
<evidence type="ECO:0000313" key="8">
    <source>
        <dbReference type="EMBL" id="KAF3159443.1"/>
    </source>
</evidence>
<evidence type="ECO:0000256" key="1">
    <source>
        <dbReference type="ARBA" id="ARBA00004141"/>
    </source>
</evidence>
<comment type="catalytic activity">
    <reaction evidence="6">
        <text>L-histidine(out) + L-arginine(in) = L-histidine(in) + L-arginine(out)</text>
        <dbReference type="Rhea" id="RHEA:71063"/>
        <dbReference type="ChEBI" id="CHEBI:32682"/>
        <dbReference type="ChEBI" id="CHEBI:57595"/>
    </reaction>
</comment>
<evidence type="ECO:0000256" key="4">
    <source>
        <dbReference type="ARBA" id="ARBA00023136"/>
    </source>
</evidence>
<dbReference type="FunFam" id="1.20.1280.290:FF:000009">
    <property type="entry name" value="PQ loop repeat family protein"/>
    <property type="match status" value="1"/>
</dbReference>
<dbReference type="GO" id="GO:0098852">
    <property type="term" value="C:lytic vacuole membrane"/>
    <property type="evidence" value="ECO:0007669"/>
    <property type="project" value="UniProtKB-ARBA"/>
</dbReference>
<dbReference type="PANTHER" id="PTHR16201:SF44">
    <property type="entry name" value="SEVEN TRANSMEMBRANE PROTEIN 1"/>
    <property type="match status" value="1"/>
</dbReference>
<dbReference type="Pfam" id="PF04193">
    <property type="entry name" value="PQ-loop"/>
    <property type="match status" value="2"/>
</dbReference>
<evidence type="ECO:0000256" key="6">
    <source>
        <dbReference type="ARBA" id="ARBA00050768"/>
    </source>
</evidence>
<dbReference type="InterPro" id="IPR051415">
    <property type="entry name" value="LAAT-1"/>
</dbReference>
<feature type="transmembrane region" description="Helical" evidence="7">
    <location>
        <begin position="261"/>
        <end position="282"/>
    </location>
</feature>
<gene>
    <name evidence="9" type="ORF">TWF679_002524</name>
    <name evidence="8" type="ORF">TWF788_003757</name>
</gene>
<comment type="caution">
    <text evidence="8">The sequence shown here is derived from an EMBL/GenBank/DDBJ whole genome shotgun (WGS) entry which is preliminary data.</text>
</comment>
<dbReference type="PANTHER" id="PTHR16201">
    <property type="entry name" value="SEVEN TRANSMEMBRANE PROTEIN 1-RELATED"/>
    <property type="match status" value="1"/>
</dbReference>
<keyword evidence="4 7" id="KW-0472">Membrane</keyword>
<feature type="transmembrane region" description="Helical" evidence="7">
    <location>
        <begin position="12"/>
        <end position="30"/>
    </location>
</feature>
<dbReference type="Proteomes" id="UP000479691">
    <property type="component" value="Unassembled WGS sequence"/>
</dbReference>
<comment type="similarity">
    <text evidence="5">Belongs to the laat-1 family.</text>
</comment>
<dbReference type="AlphaFoldDB" id="A0A7C8P7U3"/>
<feature type="transmembrane region" description="Helical" evidence="7">
    <location>
        <begin position="69"/>
        <end position="90"/>
    </location>
</feature>
<evidence type="ECO:0000256" key="7">
    <source>
        <dbReference type="SAM" id="Phobius"/>
    </source>
</evidence>
<dbReference type="GO" id="GO:0015174">
    <property type="term" value="F:basic amino acid transmembrane transporter activity"/>
    <property type="evidence" value="ECO:0007669"/>
    <property type="project" value="UniProtKB-ARBA"/>
</dbReference>
<evidence type="ECO:0000256" key="2">
    <source>
        <dbReference type="ARBA" id="ARBA00022692"/>
    </source>
</evidence>
<comment type="subcellular location">
    <subcellularLocation>
        <location evidence="1">Membrane</location>
        <topology evidence="1">Multi-pass membrane protein</topology>
    </subcellularLocation>
</comment>
<evidence type="ECO:0000256" key="3">
    <source>
        <dbReference type="ARBA" id="ARBA00022989"/>
    </source>
</evidence>
<feature type="transmembrane region" description="Helical" evidence="7">
    <location>
        <begin position="42"/>
        <end position="63"/>
    </location>
</feature>
<proteinExistence type="inferred from homology"/>
<dbReference type="Gene3D" id="1.20.1280.290">
    <property type="match status" value="2"/>
</dbReference>